<evidence type="ECO:0000256" key="4">
    <source>
        <dbReference type="ARBA" id="ARBA00022741"/>
    </source>
</evidence>
<proteinExistence type="inferred from homology"/>
<reference evidence="11 12" key="1">
    <citation type="journal article" date="2017" name="Curr. Biol.">
        <title>Genome architecture and evolution of a unichromosomal asexual nematode.</title>
        <authorList>
            <person name="Fradin H."/>
            <person name="Zegar C."/>
            <person name="Gutwein M."/>
            <person name="Lucas J."/>
            <person name="Kovtun M."/>
            <person name="Corcoran D."/>
            <person name="Baugh L.R."/>
            <person name="Kiontke K."/>
            <person name="Gunsalus K."/>
            <person name="Fitch D.H."/>
            <person name="Piano F."/>
        </authorList>
    </citation>
    <scope>NUCLEOTIDE SEQUENCE [LARGE SCALE GENOMIC DNA]</scope>
    <source>
        <strain evidence="11">PF1309</strain>
    </source>
</reference>
<dbReference type="EC" id="7.2.2.-" evidence="8"/>
<dbReference type="GO" id="GO:0046872">
    <property type="term" value="F:metal ion binding"/>
    <property type="evidence" value="ECO:0007669"/>
    <property type="project" value="UniProtKB-UniRule"/>
</dbReference>
<feature type="transmembrane region" description="Helical" evidence="8">
    <location>
        <begin position="214"/>
        <end position="234"/>
    </location>
</feature>
<protein>
    <recommendedName>
        <fullName evidence="8">Cation-transporting ATPase</fullName>
        <ecNumber evidence="8">7.2.2.-</ecNumber>
    </recommendedName>
</protein>
<evidence type="ECO:0000256" key="7">
    <source>
        <dbReference type="ARBA" id="ARBA00022967"/>
    </source>
</evidence>
<feature type="transmembrane region" description="Helical" evidence="8">
    <location>
        <begin position="187"/>
        <end position="208"/>
    </location>
</feature>
<dbReference type="GO" id="GO:0006874">
    <property type="term" value="P:intracellular calcium ion homeostasis"/>
    <property type="evidence" value="ECO:0007669"/>
    <property type="project" value="TreeGrafter"/>
</dbReference>
<gene>
    <name evidence="11" type="ORF">WR25_05994</name>
</gene>
<keyword evidence="4 8" id="KW-0547">Nucleotide-binding</keyword>
<dbReference type="EMBL" id="LIAE01006519">
    <property type="protein sequence ID" value="PAV88412.1"/>
    <property type="molecule type" value="Genomic_DNA"/>
</dbReference>
<dbReference type="InterPro" id="IPR023298">
    <property type="entry name" value="ATPase_P-typ_TM_dom_sf"/>
</dbReference>
<dbReference type="PANTHER" id="PTHR45630">
    <property type="entry name" value="CATION-TRANSPORTING ATPASE-RELATED"/>
    <property type="match status" value="1"/>
</dbReference>
<dbReference type="InterPro" id="IPR004014">
    <property type="entry name" value="ATPase_P-typ_cation-transptr_N"/>
</dbReference>
<evidence type="ECO:0000313" key="11">
    <source>
        <dbReference type="EMBL" id="PAV88412.1"/>
    </source>
</evidence>
<feature type="domain" description="Cation-transporting P-type ATPase N-terminal" evidence="9">
    <location>
        <begin position="150"/>
        <end position="206"/>
    </location>
</feature>
<dbReference type="PANTHER" id="PTHR45630:SF8">
    <property type="entry name" value="CATION-TRANSPORTING ATPASE"/>
    <property type="match status" value="1"/>
</dbReference>
<comment type="caution">
    <text evidence="11">The sequence shown here is derived from an EMBL/GenBank/DDBJ whole genome shotgun (WGS) entry which is preliminary data.</text>
</comment>
<keyword evidence="3 8" id="KW-0479">Metal-binding</keyword>
<keyword evidence="8" id="KW-0812">Transmembrane</keyword>
<keyword evidence="5 8" id="KW-0067">ATP-binding</keyword>
<dbReference type="STRING" id="2018661.A0A2A2LQ96"/>
<dbReference type="AlphaFoldDB" id="A0A2A2LQ96"/>
<evidence type="ECO:0000256" key="1">
    <source>
        <dbReference type="ARBA" id="ARBA00004141"/>
    </source>
</evidence>
<evidence type="ECO:0000259" key="10">
    <source>
        <dbReference type="Pfam" id="PF12409"/>
    </source>
</evidence>
<dbReference type="GO" id="GO:0140358">
    <property type="term" value="F:P-type transmembrane transporter activity"/>
    <property type="evidence" value="ECO:0007669"/>
    <property type="project" value="InterPro"/>
</dbReference>
<keyword evidence="8" id="KW-1133">Transmembrane helix</keyword>
<feature type="transmembrane region" description="Helical" evidence="8">
    <location>
        <begin position="40"/>
        <end position="59"/>
    </location>
</feature>
<evidence type="ECO:0000256" key="2">
    <source>
        <dbReference type="ARBA" id="ARBA00022553"/>
    </source>
</evidence>
<comment type="caution">
    <text evidence="8">Lacks conserved residue(s) required for the propagation of feature annotation.</text>
</comment>
<evidence type="ECO:0000256" key="5">
    <source>
        <dbReference type="ARBA" id="ARBA00022840"/>
    </source>
</evidence>
<dbReference type="Pfam" id="PF12409">
    <property type="entry name" value="P5-ATPase"/>
    <property type="match status" value="1"/>
</dbReference>
<keyword evidence="8" id="KW-0472">Membrane</keyword>
<evidence type="ECO:0000256" key="6">
    <source>
        <dbReference type="ARBA" id="ARBA00022842"/>
    </source>
</evidence>
<name>A0A2A2LQ96_9BILA</name>
<evidence type="ECO:0000256" key="3">
    <source>
        <dbReference type="ARBA" id="ARBA00022723"/>
    </source>
</evidence>
<dbReference type="Proteomes" id="UP000218231">
    <property type="component" value="Unassembled WGS sequence"/>
</dbReference>
<dbReference type="OrthoDB" id="48943at2759"/>
<dbReference type="GO" id="GO:0019829">
    <property type="term" value="F:ATPase-coupled monoatomic cation transmembrane transporter activity"/>
    <property type="evidence" value="ECO:0007669"/>
    <property type="project" value="UniProtKB-UniRule"/>
</dbReference>
<comment type="subcellular location">
    <subcellularLocation>
        <location evidence="1 8">Membrane</location>
        <topology evidence="1 8">Multi-pass membrane protein</topology>
    </subcellularLocation>
</comment>
<keyword evidence="7 8" id="KW-1278">Translocase</keyword>
<dbReference type="InterPro" id="IPR047819">
    <property type="entry name" value="P5A-ATPase_N"/>
</dbReference>
<dbReference type="InterPro" id="IPR006544">
    <property type="entry name" value="P-type_TPase_V"/>
</dbReference>
<dbReference type="GO" id="GO:0015203">
    <property type="term" value="F:polyamine transmembrane transporter activity"/>
    <property type="evidence" value="ECO:0007669"/>
    <property type="project" value="TreeGrafter"/>
</dbReference>
<evidence type="ECO:0000256" key="8">
    <source>
        <dbReference type="RuleBase" id="RU362082"/>
    </source>
</evidence>
<feature type="domain" description="P5B-type ATPase N-terminal" evidence="10">
    <location>
        <begin position="24"/>
        <end position="130"/>
    </location>
</feature>
<keyword evidence="6 8" id="KW-0460">Magnesium</keyword>
<dbReference type="SUPFAM" id="SSF81665">
    <property type="entry name" value="Calcium ATPase, transmembrane domain M"/>
    <property type="match status" value="1"/>
</dbReference>
<keyword evidence="12" id="KW-1185">Reference proteome</keyword>
<organism evidence="11 12">
    <name type="scientific">Diploscapter pachys</name>
    <dbReference type="NCBI Taxonomy" id="2018661"/>
    <lineage>
        <taxon>Eukaryota</taxon>
        <taxon>Metazoa</taxon>
        <taxon>Ecdysozoa</taxon>
        <taxon>Nematoda</taxon>
        <taxon>Chromadorea</taxon>
        <taxon>Rhabditida</taxon>
        <taxon>Rhabditina</taxon>
        <taxon>Rhabditomorpha</taxon>
        <taxon>Rhabditoidea</taxon>
        <taxon>Rhabditidae</taxon>
        <taxon>Diploscapter</taxon>
    </lineage>
</organism>
<accession>A0A2A2LQ96</accession>
<dbReference type="Pfam" id="PF00690">
    <property type="entry name" value="Cation_ATPase_N"/>
    <property type="match status" value="1"/>
</dbReference>
<comment type="similarity">
    <text evidence="8">Belongs to the cation transport ATPase (P-type) (TC 3.A.3) family. Type V subfamily.</text>
</comment>
<evidence type="ECO:0000259" key="9">
    <source>
        <dbReference type="Pfam" id="PF00690"/>
    </source>
</evidence>
<evidence type="ECO:0000313" key="12">
    <source>
        <dbReference type="Proteomes" id="UP000218231"/>
    </source>
</evidence>
<dbReference type="GO" id="GO:0005524">
    <property type="term" value="F:ATP binding"/>
    <property type="evidence" value="ECO:0007669"/>
    <property type="project" value="UniProtKB-UniRule"/>
</dbReference>
<comment type="catalytic activity">
    <reaction evidence="8">
        <text>ATP + H2O = ADP + phosphate + H(+)</text>
        <dbReference type="Rhea" id="RHEA:13065"/>
        <dbReference type="ChEBI" id="CHEBI:15377"/>
        <dbReference type="ChEBI" id="CHEBI:15378"/>
        <dbReference type="ChEBI" id="CHEBI:30616"/>
        <dbReference type="ChEBI" id="CHEBI:43474"/>
        <dbReference type="ChEBI" id="CHEBI:456216"/>
    </reaction>
</comment>
<keyword evidence="2" id="KW-0597">Phosphoprotein</keyword>
<dbReference type="GO" id="GO:0016020">
    <property type="term" value="C:membrane"/>
    <property type="evidence" value="ECO:0007669"/>
    <property type="project" value="UniProtKB-SubCell"/>
</dbReference>
<sequence>MTSTGTGKKQPDKDLNRKAISTGDSVIYLQPYEYNLVREILFWTLCICTVGIFAIVCSWNPKIMIYVRYSPSTHVSATQMLVTDAHDIDTLRPVRIQEDQSKYDIPNADGTYRVMSTLRLFTFRKLKYVWLEERNDWVTPSDIDSQIPVHRLLDNVDTGLNVETHKRRMNTYGENHILVKLKPILTLVFKEAISPFYIFQICSVTLWFVDQYMYYAIVIIIISLISISVDVYGMRTEEKKLKKMIDKTSQLNVMRDGKVFEVNSIDGGGTQEVDPQISS</sequence>